<comment type="caution">
    <text evidence="1">The sequence shown here is derived from an EMBL/GenBank/DDBJ whole genome shotgun (WGS) entry which is preliminary data.</text>
</comment>
<name>A0ACC0U2H1_9AGAM</name>
<dbReference type="EMBL" id="JAGFNK010000218">
    <property type="protein sequence ID" value="KAI9457663.1"/>
    <property type="molecule type" value="Genomic_DNA"/>
</dbReference>
<dbReference type="Proteomes" id="UP001207468">
    <property type="component" value="Unassembled WGS sequence"/>
</dbReference>
<accession>A0ACC0U2H1</accession>
<organism evidence="1 2">
    <name type="scientific">Russula earlei</name>
    <dbReference type="NCBI Taxonomy" id="71964"/>
    <lineage>
        <taxon>Eukaryota</taxon>
        <taxon>Fungi</taxon>
        <taxon>Dikarya</taxon>
        <taxon>Basidiomycota</taxon>
        <taxon>Agaricomycotina</taxon>
        <taxon>Agaricomycetes</taxon>
        <taxon>Russulales</taxon>
        <taxon>Russulaceae</taxon>
        <taxon>Russula</taxon>
    </lineage>
</organism>
<reference evidence="1" key="1">
    <citation type="submission" date="2021-03" db="EMBL/GenBank/DDBJ databases">
        <title>Evolutionary priming and transition to the ectomycorrhizal habit in an iconic lineage of mushroom-forming fungi: is preadaptation a requirement?</title>
        <authorList>
            <consortium name="DOE Joint Genome Institute"/>
            <person name="Looney B.P."/>
            <person name="Miyauchi S."/>
            <person name="Morin E."/>
            <person name="Drula E."/>
            <person name="Courty P.E."/>
            <person name="Chicoki N."/>
            <person name="Fauchery L."/>
            <person name="Kohler A."/>
            <person name="Kuo A."/>
            <person name="LaButti K."/>
            <person name="Pangilinan J."/>
            <person name="Lipzen A."/>
            <person name="Riley R."/>
            <person name="Andreopoulos W."/>
            <person name="He G."/>
            <person name="Johnson J."/>
            <person name="Barry K.W."/>
            <person name="Grigoriev I.V."/>
            <person name="Nagy L."/>
            <person name="Hibbett D."/>
            <person name="Henrissat B."/>
            <person name="Matheny P.B."/>
            <person name="Labbe J."/>
            <person name="Martin A.F."/>
        </authorList>
    </citation>
    <scope>NUCLEOTIDE SEQUENCE</scope>
    <source>
        <strain evidence="1">BPL698</strain>
    </source>
</reference>
<proteinExistence type="predicted"/>
<gene>
    <name evidence="1" type="ORF">F5148DRAFT_1287610</name>
</gene>
<evidence type="ECO:0000313" key="1">
    <source>
        <dbReference type="EMBL" id="KAI9457663.1"/>
    </source>
</evidence>
<keyword evidence="2" id="KW-1185">Reference proteome</keyword>
<sequence length="225" mass="25121">MAAAYLDPHCISISTDNASVNDVIISTVACILLAKYGIPQSPNLHIHCICHIVNLVVQAILAALREADNPGEVDHYTLNKEQPLHLDINTDPDQIELDSEEFQDEVEDDEDNITLEEEEKVKATKNPLSKKMEKHLEAISISWKHSFKIQQAAEQGLAKLRKYPIPTKLHHSYILGTVLHPCLQSQWFAAPTDPDDVAAQEVSRLTVEQSCSRARGKLEDESVDV</sequence>
<evidence type="ECO:0000313" key="2">
    <source>
        <dbReference type="Proteomes" id="UP001207468"/>
    </source>
</evidence>
<protein>
    <submittedName>
        <fullName evidence="1">Uncharacterized protein</fullName>
    </submittedName>
</protein>